<dbReference type="GO" id="GO:0006750">
    <property type="term" value="P:glutathione biosynthetic process"/>
    <property type="evidence" value="ECO:0007669"/>
    <property type="project" value="InterPro"/>
</dbReference>
<feature type="non-terminal residue" evidence="1">
    <location>
        <position position="45"/>
    </location>
</feature>
<dbReference type="GO" id="GO:0004357">
    <property type="term" value="F:glutamate-cysteine ligase activity"/>
    <property type="evidence" value="ECO:0007669"/>
    <property type="project" value="InterPro"/>
</dbReference>
<dbReference type="EMBL" id="CAJOBE010024225">
    <property type="protein sequence ID" value="CAF4261490.1"/>
    <property type="molecule type" value="Genomic_DNA"/>
</dbReference>
<evidence type="ECO:0000313" key="1">
    <source>
        <dbReference type="EMBL" id="CAF4261490.1"/>
    </source>
</evidence>
<comment type="caution">
    <text evidence="1">The sequence shown here is derived from an EMBL/GenBank/DDBJ whole genome shotgun (WGS) entry which is preliminary data.</text>
</comment>
<organism evidence="1 2">
    <name type="scientific">Rotaria sordida</name>
    <dbReference type="NCBI Taxonomy" id="392033"/>
    <lineage>
        <taxon>Eukaryota</taxon>
        <taxon>Metazoa</taxon>
        <taxon>Spiralia</taxon>
        <taxon>Gnathifera</taxon>
        <taxon>Rotifera</taxon>
        <taxon>Eurotatoria</taxon>
        <taxon>Bdelloidea</taxon>
        <taxon>Philodinida</taxon>
        <taxon>Philodinidae</taxon>
        <taxon>Rotaria</taxon>
    </lineage>
</organism>
<dbReference type="Proteomes" id="UP000663874">
    <property type="component" value="Unassembled WGS sequence"/>
</dbReference>
<gene>
    <name evidence="1" type="ORF">FNK824_LOCUS39090</name>
</gene>
<dbReference type="Pfam" id="PF03074">
    <property type="entry name" value="GCS"/>
    <property type="match status" value="1"/>
</dbReference>
<dbReference type="InterPro" id="IPR004308">
    <property type="entry name" value="GCS"/>
</dbReference>
<name>A0A820FAI3_9BILA</name>
<dbReference type="AlphaFoldDB" id="A0A820FAI3"/>
<evidence type="ECO:0000313" key="2">
    <source>
        <dbReference type="Proteomes" id="UP000663874"/>
    </source>
</evidence>
<sequence>MGLLTQGHPLDWEETKKYAHLFVRDTVTVFEEKLQLDDTQDTDHF</sequence>
<accession>A0A820FAI3</accession>
<protein>
    <submittedName>
        <fullName evidence="1">Uncharacterized protein</fullName>
    </submittedName>
</protein>
<proteinExistence type="predicted"/>
<reference evidence="1" key="1">
    <citation type="submission" date="2021-02" db="EMBL/GenBank/DDBJ databases">
        <authorList>
            <person name="Nowell W R."/>
        </authorList>
    </citation>
    <scope>NUCLEOTIDE SEQUENCE</scope>
</reference>